<comment type="caution">
    <text evidence="2">The sequence shown here is derived from an EMBL/GenBank/DDBJ whole genome shotgun (WGS) entry which is preliminary data.</text>
</comment>
<protein>
    <submittedName>
        <fullName evidence="2">Uncharacterized protein</fullName>
    </submittedName>
</protein>
<gene>
    <name evidence="2" type="ORF">LSH36_338g07000</name>
</gene>
<evidence type="ECO:0000256" key="1">
    <source>
        <dbReference type="SAM" id="MobiDB-lite"/>
    </source>
</evidence>
<feature type="region of interest" description="Disordered" evidence="1">
    <location>
        <begin position="1"/>
        <end position="20"/>
    </location>
</feature>
<name>A0AAD9JGE6_9ANNE</name>
<proteinExistence type="predicted"/>
<accession>A0AAD9JGE6</accession>
<dbReference type="AlphaFoldDB" id="A0AAD9JGE6"/>
<dbReference type="InterPro" id="IPR040025">
    <property type="entry name" value="Znf622/Rei1/Reh1"/>
</dbReference>
<reference evidence="2" key="1">
    <citation type="journal article" date="2023" name="Mol. Biol. Evol.">
        <title>Third-Generation Sequencing Reveals the Adaptive Role of the Epigenome in Three Deep-Sea Polychaetes.</title>
        <authorList>
            <person name="Perez M."/>
            <person name="Aroh O."/>
            <person name="Sun Y."/>
            <person name="Lan Y."/>
            <person name="Juniper S.K."/>
            <person name="Young C.R."/>
            <person name="Angers B."/>
            <person name="Qian P.Y."/>
        </authorList>
    </citation>
    <scope>NUCLEOTIDE SEQUENCE</scope>
    <source>
        <strain evidence="2">P08H-3</strain>
    </source>
</reference>
<dbReference type="GO" id="GO:0042273">
    <property type="term" value="P:ribosomal large subunit biogenesis"/>
    <property type="evidence" value="ECO:0007669"/>
    <property type="project" value="TreeGrafter"/>
</dbReference>
<keyword evidence="3" id="KW-1185">Reference proteome</keyword>
<sequence length="118" mass="13653">MEEDEEVTDEQVSTDKQDENNYQLVLPSGSVVGHRSLMRYYRQKLRPDRQLVVKTSSSVSHVMAQYKALGWTGTTGQLAQKRAKDLTHFRRLNNKSHMLLGVKANKLQTHFRDQVFGY</sequence>
<dbReference type="Proteomes" id="UP001208570">
    <property type="component" value="Unassembled WGS sequence"/>
</dbReference>
<evidence type="ECO:0000313" key="3">
    <source>
        <dbReference type="Proteomes" id="UP001208570"/>
    </source>
</evidence>
<dbReference type="PANTHER" id="PTHR13182:SF8">
    <property type="entry name" value="CYTOPLASMIC 60S SUBUNIT BIOGENESIS FACTOR ZNF622"/>
    <property type="match status" value="1"/>
</dbReference>
<dbReference type="EMBL" id="JAODUP010000338">
    <property type="protein sequence ID" value="KAK2152173.1"/>
    <property type="molecule type" value="Genomic_DNA"/>
</dbReference>
<organism evidence="2 3">
    <name type="scientific">Paralvinella palmiformis</name>
    <dbReference type="NCBI Taxonomy" id="53620"/>
    <lineage>
        <taxon>Eukaryota</taxon>
        <taxon>Metazoa</taxon>
        <taxon>Spiralia</taxon>
        <taxon>Lophotrochozoa</taxon>
        <taxon>Annelida</taxon>
        <taxon>Polychaeta</taxon>
        <taxon>Sedentaria</taxon>
        <taxon>Canalipalpata</taxon>
        <taxon>Terebellida</taxon>
        <taxon>Terebelliformia</taxon>
        <taxon>Alvinellidae</taxon>
        <taxon>Paralvinella</taxon>
    </lineage>
</organism>
<evidence type="ECO:0000313" key="2">
    <source>
        <dbReference type="EMBL" id="KAK2152173.1"/>
    </source>
</evidence>
<dbReference type="PANTHER" id="PTHR13182">
    <property type="entry name" value="ZINC FINGER PROTEIN 622"/>
    <property type="match status" value="1"/>
</dbReference>
<dbReference type="GO" id="GO:0030687">
    <property type="term" value="C:preribosome, large subunit precursor"/>
    <property type="evidence" value="ECO:0007669"/>
    <property type="project" value="TreeGrafter"/>
</dbReference>